<accession>A0A381ZTN6</accession>
<dbReference type="AlphaFoldDB" id="A0A381ZTN6"/>
<sequence>MNDLIVLSYIGVASRPSPRLSIGTVRTVKFAIPAFKHFAFLGPAQIF</sequence>
<proteinExistence type="predicted"/>
<reference evidence="1" key="1">
    <citation type="submission" date="2018-05" db="EMBL/GenBank/DDBJ databases">
        <authorList>
            <person name="Lanie J.A."/>
            <person name="Ng W.-L."/>
            <person name="Kazmierczak K.M."/>
            <person name="Andrzejewski T.M."/>
            <person name="Davidsen T.M."/>
            <person name="Wayne K.J."/>
            <person name="Tettelin H."/>
            <person name="Glass J.I."/>
            <person name="Rusch D."/>
            <person name="Podicherti R."/>
            <person name="Tsui H.-C.T."/>
            <person name="Winkler M.E."/>
        </authorList>
    </citation>
    <scope>NUCLEOTIDE SEQUENCE</scope>
</reference>
<protein>
    <submittedName>
        <fullName evidence="1">Uncharacterized protein</fullName>
    </submittedName>
</protein>
<dbReference type="EMBL" id="UINC01022632">
    <property type="protein sequence ID" value="SVA92655.1"/>
    <property type="molecule type" value="Genomic_DNA"/>
</dbReference>
<name>A0A381ZTN6_9ZZZZ</name>
<organism evidence="1">
    <name type="scientific">marine metagenome</name>
    <dbReference type="NCBI Taxonomy" id="408172"/>
    <lineage>
        <taxon>unclassified sequences</taxon>
        <taxon>metagenomes</taxon>
        <taxon>ecological metagenomes</taxon>
    </lineage>
</organism>
<evidence type="ECO:0000313" key="1">
    <source>
        <dbReference type="EMBL" id="SVA92655.1"/>
    </source>
</evidence>
<gene>
    <name evidence="1" type="ORF">METZ01_LOCUS145509</name>
</gene>